<dbReference type="RefSeq" id="WP_171151300.1">
    <property type="nucleotide sequence ID" value="NZ_CP053189.1"/>
</dbReference>
<keyword evidence="2" id="KW-1185">Reference proteome</keyword>
<organism evidence="1 2">
    <name type="scientific">Streptomyces argyrophylli</name>
    <dbReference type="NCBI Taxonomy" id="2726118"/>
    <lineage>
        <taxon>Bacteria</taxon>
        <taxon>Bacillati</taxon>
        <taxon>Actinomycetota</taxon>
        <taxon>Actinomycetes</taxon>
        <taxon>Kitasatosporales</taxon>
        <taxon>Streptomycetaceae</taxon>
        <taxon>Streptomyces</taxon>
    </lineage>
</organism>
<name>A0A6M4PFC2_9ACTN</name>
<gene>
    <name evidence="1" type="ORF">HKX69_05995</name>
</gene>
<accession>A0A6M4PFC2</accession>
<evidence type="ECO:0000313" key="1">
    <source>
        <dbReference type="EMBL" id="QJS09124.1"/>
    </source>
</evidence>
<sequence>MIISNGKAYAAFRQSDSNEDFDRWGAAAEVTRRTNPLVRNTRSMGGGLIPLKNAYHLYR</sequence>
<dbReference type="KEGG" id="sarg:HKX69_05995"/>
<evidence type="ECO:0000313" key="2">
    <source>
        <dbReference type="Proteomes" id="UP000502641"/>
    </source>
</evidence>
<reference evidence="1 2" key="1">
    <citation type="submission" date="2020-05" db="EMBL/GenBank/DDBJ databases">
        <authorList>
            <person name="Li K."/>
        </authorList>
    </citation>
    <scope>NUCLEOTIDE SEQUENCE [LARGE SCALE GENOMIC DNA]</scope>
    <source>
        <strain evidence="2">jing01</strain>
    </source>
</reference>
<protein>
    <submittedName>
        <fullName evidence="1">Uncharacterized protein</fullName>
    </submittedName>
</protein>
<dbReference type="Proteomes" id="UP000502641">
    <property type="component" value="Chromosome"/>
</dbReference>
<dbReference type="EMBL" id="CP053189">
    <property type="protein sequence ID" value="QJS09124.1"/>
    <property type="molecule type" value="Genomic_DNA"/>
</dbReference>
<dbReference type="AlphaFoldDB" id="A0A6M4PFC2"/>
<proteinExistence type="predicted"/>